<evidence type="ECO:0000256" key="1">
    <source>
        <dbReference type="ARBA" id="ARBA00009919"/>
    </source>
</evidence>
<dbReference type="InterPro" id="IPR035985">
    <property type="entry name" value="Ubiquitin-activating_enz"/>
</dbReference>
<sequence length="260" mass="27581">MTIELPDLSFTTDELRRYSRNILLPPVGAVGQARLREGSVLLIGAGGLGSPVALYLAAAGVGRIGIVDDDRVDLSNLQRQILFDGSTLGERKAVAARSRLSALNDGIAVDIHDCRVDARNLDELVVGYDLVCDGSDNFATRQAVSDACVRHGRTLVSGAVSQFEGQLSTFRPQHGGPCYRCLYPDAAEGDAPTCGQAGILGAVTGVIGTMAATEVLKEVLGIGRSLQGRVLCWDALETRFREFALERDPHCPGCGDGRQA</sequence>
<dbReference type="CDD" id="cd00757">
    <property type="entry name" value="ThiF_MoeB_HesA_family"/>
    <property type="match status" value="1"/>
</dbReference>
<reference evidence="14 15" key="1">
    <citation type="submission" date="2016-03" db="EMBL/GenBank/DDBJ databases">
        <title>Acetic acid bacteria sequencing.</title>
        <authorList>
            <person name="Brandt J."/>
            <person name="Jakob F."/>
            <person name="Vogel R.F."/>
        </authorList>
    </citation>
    <scope>NUCLEOTIDE SEQUENCE [LARGE SCALE GENOMIC DNA]</scope>
    <source>
        <strain evidence="14 15">NBRC 101099</strain>
    </source>
</reference>
<dbReference type="PANTHER" id="PTHR10953">
    <property type="entry name" value="UBIQUITIN-ACTIVATING ENZYME E1"/>
    <property type="match status" value="1"/>
</dbReference>
<dbReference type="EMBL" id="CP014691">
    <property type="protein sequence ID" value="AQS87822.1"/>
    <property type="molecule type" value="Genomic_DNA"/>
</dbReference>
<dbReference type="GO" id="GO:0005829">
    <property type="term" value="C:cytosol"/>
    <property type="evidence" value="ECO:0007669"/>
    <property type="project" value="TreeGrafter"/>
</dbReference>
<keyword evidence="4" id="KW-0067">ATP-binding</keyword>
<evidence type="ECO:0000256" key="7">
    <source>
        <dbReference type="ARBA" id="ARBA00063809"/>
    </source>
</evidence>
<dbReference type="AlphaFoldDB" id="A0A1U9KPS6"/>
<comment type="subunit">
    <text evidence="7">Homodimer. Forms a stable heterotetrameric complex of 2 MoeB and 2 MoaD during adenylation of MoaD.</text>
</comment>
<dbReference type="GO" id="GO:0061605">
    <property type="term" value="F:molybdopterin-synthase adenylyltransferase activity"/>
    <property type="evidence" value="ECO:0007669"/>
    <property type="project" value="UniProtKB-EC"/>
</dbReference>
<dbReference type="GO" id="GO:0008641">
    <property type="term" value="F:ubiquitin-like modifier activating enzyme activity"/>
    <property type="evidence" value="ECO:0007669"/>
    <property type="project" value="InterPro"/>
</dbReference>
<organism evidence="14 15">
    <name type="scientific">Neoasaia chiangmaiensis</name>
    <dbReference type="NCBI Taxonomy" id="320497"/>
    <lineage>
        <taxon>Bacteria</taxon>
        <taxon>Pseudomonadati</taxon>
        <taxon>Pseudomonadota</taxon>
        <taxon>Alphaproteobacteria</taxon>
        <taxon>Acetobacterales</taxon>
        <taxon>Acetobacteraceae</taxon>
        <taxon>Neoasaia</taxon>
    </lineage>
</organism>
<accession>A0A1U9KPS6</accession>
<dbReference type="NCBIfam" id="NF004281">
    <property type="entry name" value="PRK05690.1"/>
    <property type="match status" value="1"/>
</dbReference>
<keyword evidence="15" id="KW-1185">Reference proteome</keyword>
<feature type="domain" description="THIF-type NAD/FAD binding fold" evidence="13">
    <location>
        <begin position="18"/>
        <end position="252"/>
    </location>
</feature>
<evidence type="ECO:0000256" key="8">
    <source>
        <dbReference type="ARBA" id="ARBA00066884"/>
    </source>
</evidence>
<proteinExistence type="inferred from homology"/>
<evidence type="ECO:0000256" key="6">
    <source>
        <dbReference type="ARBA" id="ARBA00055169"/>
    </source>
</evidence>
<dbReference type="PANTHER" id="PTHR10953:SF102">
    <property type="entry name" value="ADENYLYLTRANSFERASE AND SULFURTRANSFERASE MOCS3"/>
    <property type="match status" value="1"/>
</dbReference>
<dbReference type="InterPro" id="IPR045886">
    <property type="entry name" value="ThiF/MoeB/HesA"/>
</dbReference>
<dbReference type="GO" id="GO:0004792">
    <property type="term" value="F:thiosulfate-cyanide sulfurtransferase activity"/>
    <property type="evidence" value="ECO:0007669"/>
    <property type="project" value="TreeGrafter"/>
</dbReference>
<dbReference type="GO" id="GO:0005524">
    <property type="term" value="F:ATP binding"/>
    <property type="evidence" value="ECO:0007669"/>
    <property type="project" value="UniProtKB-KW"/>
</dbReference>
<evidence type="ECO:0000256" key="9">
    <source>
        <dbReference type="ARBA" id="ARBA00073635"/>
    </source>
</evidence>
<evidence type="ECO:0000256" key="3">
    <source>
        <dbReference type="ARBA" id="ARBA00022741"/>
    </source>
</evidence>
<name>A0A1U9KPS6_9PROT</name>
<evidence type="ECO:0000256" key="5">
    <source>
        <dbReference type="ARBA" id="ARBA00052218"/>
    </source>
</evidence>
<comment type="catalytic activity">
    <reaction evidence="5">
        <text>[molybdopterin-synthase sulfur-carrier protein]-C-terminal Gly-Gly + ATP + H(+) = [molybdopterin-synthase sulfur-carrier protein]-C-terminal Gly-Gly-AMP + diphosphate</text>
        <dbReference type="Rhea" id="RHEA:43616"/>
        <dbReference type="Rhea" id="RHEA-COMP:12159"/>
        <dbReference type="Rhea" id="RHEA-COMP:12202"/>
        <dbReference type="ChEBI" id="CHEBI:15378"/>
        <dbReference type="ChEBI" id="CHEBI:30616"/>
        <dbReference type="ChEBI" id="CHEBI:33019"/>
        <dbReference type="ChEBI" id="CHEBI:90618"/>
        <dbReference type="ChEBI" id="CHEBI:90778"/>
        <dbReference type="EC" id="2.7.7.80"/>
    </reaction>
</comment>
<dbReference type="EC" id="2.7.7.80" evidence="8"/>
<comment type="function">
    <text evidence="6">Catalyzes the adenylation by ATP of the carboxyl group of the C-terminal glycine of sulfur carrier protein MoaD.</text>
</comment>
<evidence type="ECO:0000256" key="2">
    <source>
        <dbReference type="ARBA" id="ARBA00022679"/>
    </source>
</evidence>
<comment type="similarity">
    <text evidence="1">Belongs to the HesA/MoeB/ThiF family.</text>
</comment>
<evidence type="ECO:0000259" key="13">
    <source>
        <dbReference type="Pfam" id="PF00899"/>
    </source>
</evidence>
<evidence type="ECO:0000256" key="10">
    <source>
        <dbReference type="ARBA" id="ARBA00075110"/>
    </source>
</evidence>
<evidence type="ECO:0000256" key="12">
    <source>
        <dbReference type="ARBA" id="ARBA00078531"/>
    </source>
</evidence>
<dbReference type="Proteomes" id="UP000188604">
    <property type="component" value="Chromosome"/>
</dbReference>
<dbReference type="Gene3D" id="3.40.50.720">
    <property type="entry name" value="NAD(P)-binding Rossmann-like Domain"/>
    <property type="match status" value="1"/>
</dbReference>
<dbReference type="OrthoDB" id="9804286at2"/>
<dbReference type="STRING" id="320497.A0U93_07605"/>
<evidence type="ECO:0000256" key="11">
    <source>
        <dbReference type="ARBA" id="ARBA00075328"/>
    </source>
</evidence>
<dbReference type="KEGG" id="nch:A0U93_07605"/>
<gene>
    <name evidence="14" type="ORF">A0U93_07605</name>
</gene>
<dbReference type="GO" id="GO:0008146">
    <property type="term" value="F:sulfotransferase activity"/>
    <property type="evidence" value="ECO:0007669"/>
    <property type="project" value="TreeGrafter"/>
</dbReference>
<evidence type="ECO:0000256" key="4">
    <source>
        <dbReference type="ARBA" id="ARBA00022840"/>
    </source>
</evidence>
<dbReference type="RefSeq" id="WP_077806818.1">
    <property type="nucleotide sequence ID" value="NZ_BJXS01000002.1"/>
</dbReference>
<protein>
    <recommendedName>
        <fullName evidence="9">Molybdopterin-synthase adenylyltransferase</fullName>
        <ecNumber evidence="8">2.7.7.80</ecNumber>
    </recommendedName>
    <alternativeName>
        <fullName evidence="12">MoaD protein adenylase</fullName>
    </alternativeName>
    <alternativeName>
        <fullName evidence="10">Molybdopterin-converting factor subunit 1 adenylase</fullName>
    </alternativeName>
    <alternativeName>
        <fullName evidence="11">Sulfur carrier protein MoaD adenylyltransferase</fullName>
    </alternativeName>
</protein>
<keyword evidence="3" id="KW-0547">Nucleotide-binding</keyword>
<evidence type="ECO:0000313" key="15">
    <source>
        <dbReference type="Proteomes" id="UP000188604"/>
    </source>
</evidence>
<evidence type="ECO:0000313" key="14">
    <source>
        <dbReference type="EMBL" id="AQS87822.1"/>
    </source>
</evidence>
<dbReference type="SUPFAM" id="SSF69572">
    <property type="entry name" value="Activating enzymes of the ubiquitin-like proteins"/>
    <property type="match status" value="1"/>
</dbReference>
<dbReference type="InterPro" id="IPR000594">
    <property type="entry name" value="ThiF_NAD_FAD-bd"/>
</dbReference>
<keyword evidence="2" id="KW-0808">Transferase</keyword>
<dbReference type="FunFam" id="3.40.50.720:FF:000033">
    <property type="entry name" value="Adenylyltransferase and sulfurtransferase MOCS3"/>
    <property type="match status" value="1"/>
</dbReference>
<dbReference type="Pfam" id="PF00899">
    <property type="entry name" value="ThiF"/>
    <property type="match status" value="1"/>
</dbReference>